<keyword evidence="5" id="KW-0012">Acyltransferase</keyword>
<dbReference type="PANTHER" id="PTHR20661:SF0">
    <property type="entry name" value="PHOSPHATIDYLINOSITOL-GLYCAN BIOSYNTHESIS CLASS W PROTEIN"/>
    <property type="match status" value="1"/>
</dbReference>
<feature type="transmembrane region" description="Helical" evidence="5">
    <location>
        <begin position="341"/>
        <end position="361"/>
    </location>
</feature>
<feature type="transmembrane region" description="Helical" evidence="5">
    <location>
        <begin position="108"/>
        <end position="128"/>
    </location>
</feature>
<dbReference type="EC" id="2.3.-.-" evidence="5"/>
<organism evidence="6 7">
    <name type="scientific">Drosophila lebanonensis</name>
    <name type="common">Fruit fly</name>
    <name type="synonym">Scaptodrosophila lebanonensis</name>
    <dbReference type="NCBI Taxonomy" id="7225"/>
    <lineage>
        <taxon>Eukaryota</taxon>
        <taxon>Metazoa</taxon>
        <taxon>Ecdysozoa</taxon>
        <taxon>Arthropoda</taxon>
        <taxon>Hexapoda</taxon>
        <taxon>Insecta</taxon>
        <taxon>Pterygota</taxon>
        <taxon>Neoptera</taxon>
        <taxon>Endopterygota</taxon>
        <taxon>Diptera</taxon>
        <taxon>Brachycera</taxon>
        <taxon>Muscomorpha</taxon>
        <taxon>Ephydroidea</taxon>
        <taxon>Drosophilidae</taxon>
        <taxon>Scaptodrosophila</taxon>
    </lineage>
</organism>
<comment type="pathway">
    <text evidence="5">Glycolipid biosynthesis; glycosylphosphatidylinositol-anchor biosynthesis.</text>
</comment>
<evidence type="ECO:0000256" key="5">
    <source>
        <dbReference type="RuleBase" id="RU280819"/>
    </source>
</evidence>
<keyword evidence="2 5" id="KW-0812">Transmembrane</keyword>
<dbReference type="AlphaFoldDB" id="A0A6J2UB69"/>
<keyword evidence="3 5" id="KW-1133">Transmembrane helix</keyword>
<keyword evidence="6" id="KW-1185">Reference proteome</keyword>
<comment type="subcellular location">
    <subcellularLocation>
        <location evidence="5">Endoplasmic reticulum membrane</location>
        <topology evidence="5">Multi-pass membrane protein</topology>
    </subcellularLocation>
    <subcellularLocation>
        <location evidence="1">Membrane</location>
        <topology evidence="1">Multi-pass membrane protein</topology>
    </subcellularLocation>
</comment>
<comment type="similarity">
    <text evidence="5">Belongs to the PIGW family.</text>
</comment>
<evidence type="ECO:0000313" key="7">
    <source>
        <dbReference type="RefSeq" id="XP_030384432.1"/>
    </source>
</evidence>
<evidence type="ECO:0000256" key="4">
    <source>
        <dbReference type="ARBA" id="ARBA00023136"/>
    </source>
</evidence>
<feature type="transmembrane region" description="Helical" evidence="5">
    <location>
        <begin position="178"/>
        <end position="198"/>
    </location>
</feature>
<dbReference type="RefSeq" id="XP_030384432.1">
    <property type="nucleotide sequence ID" value="XM_030528572.1"/>
</dbReference>
<dbReference type="GO" id="GO:0032216">
    <property type="term" value="F:glucosaminyl-phosphatidylinositol O-acyltransferase activity"/>
    <property type="evidence" value="ECO:0007669"/>
    <property type="project" value="TreeGrafter"/>
</dbReference>
<feature type="transmembrane region" description="Helical" evidence="5">
    <location>
        <begin position="275"/>
        <end position="293"/>
    </location>
</feature>
<gene>
    <name evidence="7" type="primary">LOC115631733</name>
</gene>
<dbReference type="InterPro" id="IPR009447">
    <property type="entry name" value="PIGW/GWT1"/>
</dbReference>
<dbReference type="UniPathway" id="UPA00196"/>
<feature type="transmembrane region" description="Helical" evidence="5">
    <location>
        <begin position="314"/>
        <end position="335"/>
    </location>
</feature>
<evidence type="ECO:0000256" key="3">
    <source>
        <dbReference type="ARBA" id="ARBA00022989"/>
    </source>
</evidence>
<dbReference type="GO" id="GO:0005789">
    <property type="term" value="C:endoplasmic reticulum membrane"/>
    <property type="evidence" value="ECO:0007669"/>
    <property type="project" value="UniProtKB-SubCell"/>
</dbReference>
<keyword evidence="5" id="KW-0337">GPI-anchor biosynthesis</keyword>
<dbReference type="GO" id="GO:0072659">
    <property type="term" value="P:protein localization to plasma membrane"/>
    <property type="evidence" value="ECO:0007669"/>
    <property type="project" value="TreeGrafter"/>
</dbReference>
<feature type="transmembrane region" description="Helical" evidence="5">
    <location>
        <begin position="140"/>
        <end position="157"/>
    </location>
</feature>
<feature type="transmembrane region" description="Helical" evidence="5">
    <location>
        <begin position="71"/>
        <end position="88"/>
    </location>
</feature>
<keyword evidence="5" id="KW-0808">Transferase</keyword>
<feature type="transmembrane region" description="Helical" evidence="5">
    <location>
        <begin position="20"/>
        <end position="41"/>
    </location>
</feature>
<proteinExistence type="inferred from homology"/>
<dbReference type="CTD" id="33425"/>
<feature type="transmembrane region" description="Helical" evidence="5">
    <location>
        <begin position="236"/>
        <end position="255"/>
    </location>
</feature>
<dbReference type="Proteomes" id="UP000504634">
    <property type="component" value="Unplaced"/>
</dbReference>
<feature type="transmembrane region" description="Helical" evidence="5">
    <location>
        <begin position="403"/>
        <end position="421"/>
    </location>
</feature>
<keyword evidence="4 5" id="KW-0472">Membrane</keyword>
<comment type="function">
    <text evidence="5">A acetyltransferase, which acetylates the inositol ring of phosphatidylinositol during biosynthesis of GPI-anchor.</text>
</comment>
<sequence length="457" mass="51997">MPEYLTVSLDRKPWNTIEESVHSFMYTLTSLLGFTLGYLYCQKMPPNRRFLVEGLLVILPNVLNSTVNVKFNDWFCVVSIVLILYRVWRTRFWQELDNRTFDVGKRPVVFTLLRSNAYIGVCAAILAVDFPLFPHACRKSRYFGASVMDLGIGVFVWNMGLVSHRARNLRDLGRLPKVVAPLLVLGLGRTLIISLINYNQDEHEYGTHLNAFFMLGFTKLFGSLCTLAVRSDWQLLPLSLGILFLQELGLQMGLSNFVMSESAGRENLLTANREGLSALPGCIGLYIFSIYFAKWYTSKQTLSYVEMRRKLCQMLIMSISSWCLVFVSAHVLGIARVTFSAGYNIWVFATCASLLLIYMLLYELALKPSNQEAQQQLIGDAEAPTKTQQIQLPMFVEALNMNGLLHFMLSNLLTGFVNMTLKPDERNRFESVLIMTIYMLSSSCVSFVLYRRGIRIA</sequence>
<protein>
    <recommendedName>
        <fullName evidence="5">Phosphatidylinositol-glycan biosynthesis class W protein</fullName>
        <ecNumber evidence="5">2.3.-.-</ecNumber>
    </recommendedName>
</protein>
<dbReference type="OrthoDB" id="15270at2759"/>
<dbReference type="GO" id="GO:0006506">
    <property type="term" value="P:GPI anchor biosynthetic process"/>
    <property type="evidence" value="ECO:0007669"/>
    <property type="project" value="UniProtKB-UniPathway"/>
</dbReference>
<evidence type="ECO:0000256" key="2">
    <source>
        <dbReference type="ARBA" id="ARBA00022692"/>
    </source>
</evidence>
<name>A0A6J2UB69_DROLE</name>
<feature type="transmembrane region" description="Helical" evidence="5">
    <location>
        <begin position="210"/>
        <end position="229"/>
    </location>
</feature>
<evidence type="ECO:0000313" key="6">
    <source>
        <dbReference type="Proteomes" id="UP000504634"/>
    </source>
</evidence>
<accession>A0A6J2UB69</accession>
<reference evidence="7" key="1">
    <citation type="submission" date="2025-08" db="UniProtKB">
        <authorList>
            <consortium name="RefSeq"/>
        </authorList>
    </citation>
    <scope>IDENTIFICATION</scope>
    <source>
        <strain evidence="7">11010-0011.00</strain>
        <tissue evidence="7">Whole body</tissue>
    </source>
</reference>
<keyword evidence="5" id="KW-0256">Endoplasmic reticulum</keyword>
<dbReference type="PANTHER" id="PTHR20661">
    <property type="entry name" value="PHOSPHATIDYLINOSITOL-GLYCAN BIOSYNTHESIS CLASS W PROTEIN"/>
    <property type="match status" value="1"/>
</dbReference>
<dbReference type="GeneID" id="115631733"/>
<feature type="transmembrane region" description="Helical" evidence="5">
    <location>
        <begin position="433"/>
        <end position="450"/>
    </location>
</feature>
<dbReference type="Pfam" id="PF06423">
    <property type="entry name" value="GWT1"/>
    <property type="match status" value="1"/>
</dbReference>
<evidence type="ECO:0000256" key="1">
    <source>
        <dbReference type="ARBA" id="ARBA00004141"/>
    </source>
</evidence>